<evidence type="ECO:0000256" key="1">
    <source>
        <dbReference type="ARBA" id="ARBA00010718"/>
    </source>
</evidence>
<dbReference type="Gene3D" id="3.10.200.10">
    <property type="entry name" value="Alpha carbonic anhydrase"/>
    <property type="match status" value="1"/>
</dbReference>
<evidence type="ECO:0000256" key="8">
    <source>
        <dbReference type="SAM" id="Phobius"/>
    </source>
</evidence>
<keyword evidence="8" id="KW-0812">Transmembrane</keyword>
<gene>
    <name evidence="10" type="ORF">FVE85_0308</name>
</gene>
<evidence type="ECO:0000256" key="2">
    <source>
        <dbReference type="ARBA" id="ARBA00012925"/>
    </source>
</evidence>
<dbReference type="GO" id="GO:0008270">
    <property type="term" value="F:zinc ion binding"/>
    <property type="evidence" value="ECO:0007669"/>
    <property type="project" value="InterPro"/>
</dbReference>
<comment type="caution">
    <text evidence="10">The sequence shown here is derived from an EMBL/GenBank/DDBJ whole genome shotgun (WGS) entry which is preliminary data.</text>
</comment>
<dbReference type="GO" id="GO:0004089">
    <property type="term" value="F:carbonate dehydratase activity"/>
    <property type="evidence" value="ECO:0007669"/>
    <property type="project" value="UniProtKB-EC"/>
</dbReference>
<comment type="similarity">
    <text evidence="1">Belongs to the alpha-carbonic anhydrase family.</text>
</comment>
<accession>A0A5J4YY97</accession>
<dbReference type="Proteomes" id="UP000324585">
    <property type="component" value="Unassembled WGS sequence"/>
</dbReference>
<proteinExistence type="inferred from homology"/>
<evidence type="ECO:0000256" key="5">
    <source>
        <dbReference type="ARBA" id="ARBA00023239"/>
    </source>
</evidence>
<feature type="domain" description="Alpha-carbonic anhydrase" evidence="9">
    <location>
        <begin position="146"/>
        <end position="393"/>
    </location>
</feature>
<comment type="catalytic activity">
    <reaction evidence="6">
        <text>hydrogencarbonate + H(+) = CO2 + H2O</text>
        <dbReference type="Rhea" id="RHEA:10748"/>
        <dbReference type="ChEBI" id="CHEBI:15377"/>
        <dbReference type="ChEBI" id="CHEBI:15378"/>
        <dbReference type="ChEBI" id="CHEBI:16526"/>
        <dbReference type="ChEBI" id="CHEBI:17544"/>
        <dbReference type="EC" id="4.2.1.1"/>
    </reaction>
</comment>
<keyword evidence="8" id="KW-1133">Transmembrane helix</keyword>
<organism evidence="10 11">
    <name type="scientific">Porphyridium purpureum</name>
    <name type="common">Red alga</name>
    <name type="synonym">Porphyridium cruentum</name>
    <dbReference type="NCBI Taxonomy" id="35688"/>
    <lineage>
        <taxon>Eukaryota</taxon>
        <taxon>Rhodophyta</taxon>
        <taxon>Bangiophyceae</taxon>
        <taxon>Porphyridiales</taxon>
        <taxon>Porphyridiaceae</taxon>
        <taxon>Porphyridium</taxon>
    </lineage>
</organism>
<keyword evidence="11" id="KW-1185">Reference proteome</keyword>
<dbReference type="Pfam" id="PF00194">
    <property type="entry name" value="Carb_anhydrase"/>
    <property type="match status" value="1"/>
</dbReference>
<dbReference type="PROSITE" id="PS51144">
    <property type="entry name" value="ALPHA_CA_2"/>
    <property type="match status" value="1"/>
</dbReference>
<dbReference type="InterPro" id="IPR023561">
    <property type="entry name" value="Carbonic_anhydrase_a-class"/>
</dbReference>
<dbReference type="PANTHER" id="PTHR18952">
    <property type="entry name" value="CARBONIC ANHYDRASE"/>
    <property type="match status" value="1"/>
</dbReference>
<dbReference type="SUPFAM" id="SSF51069">
    <property type="entry name" value="Carbonic anhydrase"/>
    <property type="match status" value="1"/>
</dbReference>
<dbReference type="OrthoDB" id="429145at2759"/>
<protein>
    <recommendedName>
        <fullName evidence="2">carbonic anhydrase</fullName>
        <ecNumber evidence="2">4.2.1.1</ecNumber>
    </recommendedName>
</protein>
<evidence type="ECO:0000256" key="3">
    <source>
        <dbReference type="ARBA" id="ARBA00022723"/>
    </source>
</evidence>
<evidence type="ECO:0000256" key="4">
    <source>
        <dbReference type="ARBA" id="ARBA00022833"/>
    </source>
</evidence>
<evidence type="ECO:0000313" key="10">
    <source>
        <dbReference type="EMBL" id="KAA8496579.1"/>
    </source>
</evidence>
<dbReference type="InterPro" id="IPR001148">
    <property type="entry name" value="CA_dom"/>
</dbReference>
<evidence type="ECO:0000313" key="11">
    <source>
        <dbReference type="Proteomes" id="UP000324585"/>
    </source>
</evidence>
<evidence type="ECO:0000256" key="6">
    <source>
        <dbReference type="ARBA" id="ARBA00048348"/>
    </source>
</evidence>
<evidence type="ECO:0000256" key="7">
    <source>
        <dbReference type="SAM" id="MobiDB-lite"/>
    </source>
</evidence>
<name>A0A5J4YY97_PORPP</name>
<keyword evidence="3" id="KW-0479">Metal-binding</keyword>
<sequence length="407" mass="45334">MEKDEDDVVQVSPGGHPDVQKAASSGFAAYQPGEVGEGGKAAWVDSAAHKEVQEITLNSMTSTAQVDLVRNLMDTEMDSDADSEAELVDEDEAGFFLDPSIVKFSDEERKRWWVITIVGLVGWILFVAFYIPFMIYLAKPLGLNKSSWSYNGYSTQPTLWRNISSDYTFCSGLGTLQGPFDVDLSQVRLGSSDATNSDLGLQSIFFHSTGTFVYSRSNGLPLFTCQESRSCGYLRWQDQDYFLDTIALHSRSQSSISGIFSPLELELVHVAPTLGDFDDDKAPRYALLNVLYQESEVVNNTALNPMWWSVLQNPGTVVENIQINALYNLFSGFLVSTSSLTKPPCTPNALWFLSDSVQIASLDQIEWLQGILQYPYNLRPQQPLGDRSIFWYRGPQGAIEDLLTGRI</sequence>
<dbReference type="EMBL" id="VRMN01000002">
    <property type="protein sequence ID" value="KAA8496579.1"/>
    <property type="molecule type" value="Genomic_DNA"/>
</dbReference>
<evidence type="ECO:0000259" key="9">
    <source>
        <dbReference type="PROSITE" id="PS51144"/>
    </source>
</evidence>
<dbReference type="SMART" id="SM01057">
    <property type="entry name" value="Carb_anhydrase"/>
    <property type="match status" value="1"/>
</dbReference>
<keyword evidence="8" id="KW-0472">Membrane</keyword>
<reference evidence="11" key="1">
    <citation type="journal article" date="2019" name="Nat. Commun.">
        <title>Expansion of phycobilisome linker gene families in mesophilic red algae.</title>
        <authorList>
            <person name="Lee J."/>
            <person name="Kim D."/>
            <person name="Bhattacharya D."/>
            <person name="Yoon H.S."/>
        </authorList>
    </citation>
    <scope>NUCLEOTIDE SEQUENCE [LARGE SCALE GENOMIC DNA]</scope>
    <source>
        <strain evidence="11">CCMP 1328</strain>
    </source>
</reference>
<keyword evidence="4" id="KW-0862">Zinc</keyword>
<feature type="transmembrane region" description="Helical" evidence="8">
    <location>
        <begin position="112"/>
        <end position="137"/>
    </location>
</feature>
<dbReference type="EC" id="4.2.1.1" evidence="2"/>
<feature type="region of interest" description="Disordered" evidence="7">
    <location>
        <begin position="1"/>
        <end position="30"/>
    </location>
</feature>
<dbReference type="PANTHER" id="PTHR18952:SF265">
    <property type="entry name" value="CARBONIC ANHYDRASE"/>
    <property type="match status" value="1"/>
</dbReference>
<keyword evidence="5" id="KW-0456">Lyase</keyword>
<dbReference type="AlphaFoldDB" id="A0A5J4YY97"/>
<dbReference type="InterPro" id="IPR036398">
    <property type="entry name" value="CA_dom_sf"/>
</dbReference>